<dbReference type="PROSITE" id="PS50949">
    <property type="entry name" value="HTH_GNTR"/>
    <property type="match status" value="1"/>
</dbReference>
<dbReference type="PANTHER" id="PTHR46577:SF2">
    <property type="entry name" value="TRANSCRIPTIONAL REGULATORY PROTEIN"/>
    <property type="match status" value="1"/>
</dbReference>
<evidence type="ECO:0000259" key="6">
    <source>
        <dbReference type="PROSITE" id="PS50949"/>
    </source>
</evidence>
<dbReference type="RefSeq" id="WP_130145379.1">
    <property type="nucleotide sequence ID" value="NZ_SGSU01000008.1"/>
</dbReference>
<evidence type="ECO:0000256" key="1">
    <source>
        <dbReference type="ARBA" id="ARBA00005384"/>
    </source>
</evidence>
<dbReference type="CDD" id="cd07377">
    <property type="entry name" value="WHTH_GntR"/>
    <property type="match status" value="1"/>
</dbReference>
<comment type="similarity">
    <text evidence="1">In the C-terminal section; belongs to the class-I pyridoxal-phosphate-dependent aminotransferase family.</text>
</comment>
<proteinExistence type="inferred from homology"/>
<dbReference type="InterPro" id="IPR015421">
    <property type="entry name" value="PyrdxlP-dep_Trfase_major"/>
</dbReference>
<organism evidence="7 8">
    <name type="scientific">Acinetobacter bouvetii</name>
    <dbReference type="NCBI Taxonomy" id="202951"/>
    <lineage>
        <taxon>Bacteria</taxon>
        <taxon>Pseudomonadati</taxon>
        <taxon>Pseudomonadota</taxon>
        <taxon>Gammaproteobacteria</taxon>
        <taxon>Moraxellales</taxon>
        <taxon>Moraxellaceae</taxon>
        <taxon>Acinetobacter</taxon>
    </lineage>
</organism>
<dbReference type="InterPro" id="IPR004839">
    <property type="entry name" value="Aminotransferase_I/II_large"/>
</dbReference>
<dbReference type="InterPro" id="IPR036388">
    <property type="entry name" value="WH-like_DNA-bd_sf"/>
</dbReference>
<keyword evidence="7" id="KW-0808">Transferase</keyword>
<dbReference type="InterPro" id="IPR015422">
    <property type="entry name" value="PyrdxlP-dep_Trfase_small"/>
</dbReference>
<dbReference type="GO" id="GO:0030170">
    <property type="term" value="F:pyridoxal phosphate binding"/>
    <property type="evidence" value="ECO:0007669"/>
    <property type="project" value="InterPro"/>
</dbReference>
<dbReference type="Gene3D" id="3.90.1150.10">
    <property type="entry name" value="Aspartate Aminotransferase, domain 1"/>
    <property type="match status" value="1"/>
</dbReference>
<dbReference type="AlphaFoldDB" id="A0A4Q7AYK8"/>
<dbReference type="InterPro" id="IPR036390">
    <property type="entry name" value="WH_DNA-bd_sf"/>
</dbReference>
<dbReference type="SMART" id="SM00345">
    <property type="entry name" value="HTH_GNTR"/>
    <property type="match status" value="1"/>
</dbReference>
<dbReference type="InterPro" id="IPR051446">
    <property type="entry name" value="HTH_trans_reg/aminotransferase"/>
</dbReference>
<protein>
    <submittedName>
        <fullName evidence="7">PLP-dependent aminotransferase family protein</fullName>
    </submittedName>
</protein>
<dbReference type="GO" id="GO:0003677">
    <property type="term" value="F:DNA binding"/>
    <property type="evidence" value="ECO:0007669"/>
    <property type="project" value="UniProtKB-KW"/>
</dbReference>
<evidence type="ECO:0000313" key="8">
    <source>
        <dbReference type="Proteomes" id="UP000293483"/>
    </source>
</evidence>
<keyword evidence="2" id="KW-0663">Pyridoxal phosphate</keyword>
<evidence type="ECO:0000256" key="5">
    <source>
        <dbReference type="ARBA" id="ARBA00023163"/>
    </source>
</evidence>
<dbReference type="Pfam" id="PF00155">
    <property type="entry name" value="Aminotran_1_2"/>
    <property type="match status" value="1"/>
</dbReference>
<accession>A0A4Q7AYK8</accession>
<keyword evidence="3" id="KW-0805">Transcription regulation</keyword>
<dbReference type="SUPFAM" id="SSF46785">
    <property type="entry name" value="Winged helix' DNA-binding domain"/>
    <property type="match status" value="1"/>
</dbReference>
<keyword evidence="7" id="KW-0032">Aminotransferase</keyword>
<dbReference type="PANTHER" id="PTHR46577">
    <property type="entry name" value="HTH-TYPE TRANSCRIPTIONAL REGULATORY PROTEIN GABR"/>
    <property type="match status" value="1"/>
</dbReference>
<feature type="domain" description="HTH gntR-type" evidence="6">
    <location>
        <begin position="2"/>
        <end position="70"/>
    </location>
</feature>
<dbReference type="GO" id="GO:0008483">
    <property type="term" value="F:transaminase activity"/>
    <property type="evidence" value="ECO:0007669"/>
    <property type="project" value="UniProtKB-KW"/>
</dbReference>
<name>A0A4Q7AYK8_9GAMM</name>
<dbReference type="Gene3D" id="1.10.10.10">
    <property type="entry name" value="Winged helix-like DNA-binding domain superfamily/Winged helix DNA-binding domain"/>
    <property type="match status" value="1"/>
</dbReference>
<comment type="caution">
    <text evidence="7">The sequence shown here is derived from an EMBL/GenBank/DDBJ whole genome shotgun (WGS) entry which is preliminary data.</text>
</comment>
<dbReference type="InterPro" id="IPR000524">
    <property type="entry name" value="Tscrpt_reg_HTH_GntR"/>
</dbReference>
<evidence type="ECO:0000256" key="4">
    <source>
        <dbReference type="ARBA" id="ARBA00023125"/>
    </source>
</evidence>
<evidence type="ECO:0000256" key="3">
    <source>
        <dbReference type="ARBA" id="ARBA00023015"/>
    </source>
</evidence>
<dbReference type="GO" id="GO:0003700">
    <property type="term" value="F:DNA-binding transcription factor activity"/>
    <property type="evidence" value="ECO:0007669"/>
    <property type="project" value="InterPro"/>
</dbReference>
<dbReference type="InterPro" id="IPR015424">
    <property type="entry name" value="PyrdxlP-dep_Trfase"/>
</dbReference>
<reference evidence="7 8" key="1">
    <citation type="submission" date="2019-02" db="EMBL/GenBank/DDBJ databases">
        <title>The Batch Genome Submission of Acinetobacter spp. strains.</title>
        <authorList>
            <person name="Qin J."/>
            <person name="Hu Y."/>
            <person name="Ye H."/>
            <person name="Wei L."/>
            <person name="Feng Y."/>
            <person name="Zong Z."/>
        </authorList>
    </citation>
    <scope>NUCLEOTIDE SEQUENCE [LARGE SCALE GENOMIC DNA]</scope>
    <source>
        <strain evidence="7 8">WCHABo060081</strain>
    </source>
</reference>
<keyword evidence="4" id="KW-0238">DNA-binding</keyword>
<dbReference type="SUPFAM" id="SSF53383">
    <property type="entry name" value="PLP-dependent transferases"/>
    <property type="match status" value="1"/>
</dbReference>
<dbReference type="EMBL" id="SGSU01000008">
    <property type="protein sequence ID" value="RZG67098.1"/>
    <property type="molecule type" value="Genomic_DNA"/>
</dbReference>
<dbReference type="CDD" id="cd00609">
    <property type="entry name" value="AAT_like"/>
    <property type="match status" value="1"/>
</dbReference>
<dbReference type="Pfam" id="PF00392">
    <property type="entry name" value="GntR"/>
    <property type="match status" value="1"/>
</dbReference>
<sequence>MAFQYQLLAQQITQKIYTGELSADQRLSSLRQFAAQQRISLNTAKSCYELLEANGLIYVKEKSGYFVQEQAPGREIAVPEHPDFQPKVREISNLELQIQIHEAAIDSKLIHLGSIQLSPNLVPAKALNRSIQRALKYCKPEDFLYSDRQGHVRLREALSAHWSEDGFHIAPEQIYVSNGCMPALSVMIQSLSAEGDSIIVPTPNYNGQLQLLALLKRKIIEIPADTEGFDLERLEQAMQHSGAKLCLLTANFQNPLGFCLSNAEKQKVAQLAAKYQCHVIEDDIYAECSFSAARPLPIQYWDQQGYVIYCGSVSKSLSPSYRVGWFCIPPRLKHLHAKLIIQNISVNTPLQLGLADLIYSRAYRQHLSQLRPKLMKQVEQYRQFIVRAFAGIAVRINHPQGSYALWLQFPEHVDGLALYYHALKQGINIVPGLLFGEDQRYNNCIRLNAGHELSAEIQQAILQLAHWVKHGLSTAVQVNAS</sequence>
<evidence type="ECO:0000256" key="2">
    <source>
        <dbReference type="ARBA" id="ARBA00022898"/>
    </source>
</evidence>
<dbReference type="Gene3D" id="3.40.640.10">
    <property type="entry name" value="Type I PLP-dependent aspartate aminotransferase-like (Major domain)"/>
    <property type="match status" value="1"/>
</dbReference>
<evidence type="ECO:0000313" key="7">
    <source>
        <dbReference type="EMBL" id="RZG67098.1"/>
    </source>
</evidence>
<gene>
    <name evidence="7" type="ORF">EXE25_08240</name>
</gene>
<keyword evidence="5" id="KW-0804">Transcription</keyword>
<dbReference type="STRING" id="202951.GCA_001485025_02593"/>
<dbReference type="Proteomes" id="UP000293483">
    <property type="component" value="Unassembled WGS sequence"/>
</dbReference>